<reference evidence="8 9" key="1">
    <citation type="submission" date="2016-10" db="EMBL/GenBank/DDBJ databases">
        <authorList>
            <person name="de Groot N.N."/>
        </authorList>
    </citation>
    <scope>NUCLEOTIDE SEQUENCE [LARGE SCALE GENOMIC DNA]</scope>
    <source>
        <strain evidence="8 9">Nm146</strain>
    </source>
</reference>
<keyword evidence="9" id="KW-1185">Reference proteome</keyword>
<dbReference type="GO" id="GO:0004057">
    <property type="term" value="F:arginyl-tRNA--protein transferase activity"/>
    <property type="evidence" value="ECO:0007669"/>
    <property type="project" value="InterPro"/>
</dbReference>
<dbReference type="HAMAP" id="MF_00689">
    <property type="entry name" value="Bpt"/>
    <property type="match status" value="1"/>
</dbReference>
<dbReference type="GO" id="GO:0005737">
    <property type="term" value="C:cytoplasm"/>
    <property type="evidence" value="ECO:0007669"/>
    <property type="project" value="UniProtKB-SubCell"/>
</dbReference>
<protein>
    <recommendedName>
        <fullName evidence="4">Aspartate/glutamate leucyltransferase</fullName>
        <ecNumber evidence="4">2.3.2.29</ecNumber>
    </recommendedName>
</protein>
<comment type="similarity">
    <text evidence="4">Belongs to the R-transferase family. Bpt subfamily.</text>
</comment>
<comment type="catalytic activity">
    <reaction evidence="4">
        <text>N-terminal L-aspartyl-[protein] + L-leucyl-tRNA(Leu) = N-terminal L-leucyl-L-aspartyl-[protein] + tRNA(Leu) + H(+)</text>
        <dbReference type="Rhea" id="RHEA:50420"/>
        <dbReference type="Rhea" id="RHEA-COMP:9613"/>
        <dbReference type="Rhea" id="RHEA-COMP:9622"/>
        <dbReference type="Rhea" id="RHEA-COMP:12669"/>
        <dbReference type="Rhea" id="RHEA-COMP:12674"/>
        <dbReference type="ChEBI" id="CHEBI:15378"/>
        <dbReference type="ChEBI" id="CHEBI:64720"/>
        <dbReference type="ChEBI" id="CHEBI:78442"/>
        <dbReference type="ChEBI" id="CHEBI:78494"/>
        <dbReference type="ChEBI" id="CHEBI:133042"/>
        <dbReference type="EC" id="2.3.2.29"/>
    </reaction>
</comment>
<dbReference type="SUPFAM" id="SSF55729">
    <property type="entry name" value="Acyl-CoA N-acyltransferases (Nat)"/>
    <property type="match status" value="1"/>
</dbReference>
<dbReference type="PANTHER" id="PTHR21367:SF1">
    <property type="entry name" value="ARGINYL-TRNA--PROTEIN TRANSFERASE 1"/>
    <property type="match status" value="1"/>
</dbReference>
<name>A0A1I4NW53_9PROT</name>
<dbReference type="NCBIfam" id="NF002341">
    <property type="entry name" value="PRK01305.1-1"/>
    <property type="match status" value="1"/>
</dbReference>
<evidence type="ECO:0000259" key="5">
    <source>
        <dbReference type="Pfam" id="PF04376"/>
    </source>
</evidence>
<evidence type="ECO:0000259" key="6">
    <source>
        <dbReference type="Pfam" id="PF04377"/>
    </source>
</evidence>
<dbReference type="InterPro" id="IPR017138">
    <property type="entry name" value="Asp_Glu_LeuTrfase"/>
</dbReference>
<dbReference type="EC" id="2.3.2.29" evidence="4"/>
<comment type="subcellular location">
    <subcellularLocation>
        <location evidence="4">Cytoplasm</location>
    </subcellularLocation>
</comment>
<dbReference type="GO" id="GO:0071596">
    <property type="term" value="P:ubiquitin-dependent protein catabolic process via the N-end rule pathway"/>
    <property type="evidence" value="ECO:0007669"/>
    <property type="project" value="InterPro"/>
</dbReference>
<dbReference type="NCBIfam" id="NF002342">
    <property type="entry name" value="PRK01305.1-3"/>
    <property type="match status" value="1"/>
</dbReference>
<evidence type="ECO:0000313" key="8">
    <source>
        <dbReference type="EMBL" id="SFM19774.1"/>
    </source>
</evidence>
<dbReference type="EMBL" id="FOUF01000009">
    <property type="protein sequence ID" value="SFM19774.1"/>
    <property type="molecule type" value="Genomic_DNA"/>
</dbReference>
<dbReference type="STRING" id="52442.SAMN05421880_10941"/>
<comment type="catalytic activity">
    <reaction evidence="4">
        <text>N-terminal L-glutamyl-[protein] + L-leucyl-tRNA(Leu) = N-terminal L-leucyl-L-glutamyl-[protein] + tRNA(Leu) + H(+)</text>
        <dbReference type="Rhea" id="RHEA:50412"/>
        <dbReference type="Rhea" id="RHEA-COMP:9613"/>
        <dbReference type="Rhea" id="RHEA-COMP:9622"/>
        <dbReference type="Rhea" id="RHEA-COMP:12664"/>
        <dbReference type="Rhea" id="RHEA-COMP:12668"/>
        <dbReference type="ChEBI" id="CHEBI:15378"/>
        <dbReference type="ChEBI" id="CHEBI:64721"/>
        <dbReference type="ChEBI" id="CHEBI:78442"/>
        <dbReference type="ChEBI" id="CHEBI:78494"/>
        <dbReference type="ChEBI" id="CHEBI:133041"/>
        <dbReference type="EC" id="2.3.2.29"/>
    </reaction>
</comment>
<keyword evidence="2 4" id="KW-0808">Transferase</keyword>
<comment type="function">
    <text evidence="4">Functions in the N-end rule pathway of protein degradation where it conjugates Leu from its aminoacyl-tRNA to the N-termini of proteins containing an N-terminal aspartate or glutamate.</text>
</comment>
<dbReference type="InterPro" id="IPR007472">
    <property type="entry name" value="N-end_Aminoacyl_Trfase_C"/>
</dbReference>
<dbReference type="InterPro" id="IPR030700">
    <property type="entry name" value="N-end_Aminoacyl_Trfase"/>
</dbReference>
<accession>A0A1I4NW53</accession>
<evidence type="ECO:0000256" key="4">
    <source>
        <dbReference type="HAMAP-Rule" id="MF_00689"/>
    </source>
</evidence>
<evidence type="ECO:0000313" key="9">
    <source>
        <dbReference type="Proteomes" id="UP000199561"/>
    </source>
</evidence>
<dbReference type="Pfam" id="PF04377">
    <property type="entry name" value="ATE_C"/>
    <property type="match status" value="1"/>
</dbReference>
<sequence>MMRFHTTELYPCSYLPSKLARSQIAIPDHLIDTPTYAQLIRKGFRRSGSFVYRPNCEQCEACIPVRIIVDQFKANRAQRRVWKRHQHLAATQHQLHYHPDHYRLYRRYQAKRHAHGGMDYDNRDQYSNFLLQSNVDSRLITFHEHHHLRMISIIDQLPDGLSSVYTFFDPDVLNASFGTYNILWQIEQCRINQLPYLYLGYWIGENRKMCYKANFQPLQSLVNGQWQAFNQHSSS</sequence>
<dbReference type="Pfam" id="PF04376">
    <property type="entry name" value="ATE_N"/>
    <property type="match status" value="1"/>
</dbReference>
<keyword evidence="3 4" id="KW-0012">Acyltransferase</keyword>
<dbReference type="InterPro" id="IPR016181">
    <property type="entry name" value="Acyl_CoA_acyltransferase"/>
</dbReference>
<keyword evidence="1 4" id="KW-0963">Cytoplasm</keyword>
<evidence type="ECO:0000256" key="2">
    <source>
        <dbReference type="ARBA" id="ARBA00022679"/>
    </source>
</evidence>
<gene>
    <name evidence="7" type="primary">ate</name>
    <name evidence="4" type="synonym">bpt</name>
    <name evidence="7" type="ORF">NMYAN_60039</name>
    <name evidence="8" type="ORF">SAMN05421880_10941</name>
</gene>
<organism evidence="8 9">
    <name type="scientific">Nitrosomonas nitrosa</name>
    <dbReference type="NCBI Taxonomy" id="52442"/>
    <lineage>
        <taxon>Bacteria</taxon>
        <taxon>Pseudomonadati</taxon>
        <taxon>Pseudomonadota</taxon>
        <taxon>Betaproteobacteria</taxon>
        <taxon>Nitrosomonadales</taxon>
        <taxon>Nitrosomonadaceae</taxon>
        <taxon>Nitrosomonas</taxon>
    </lineage>
</organism>
<dbReference type="AlphaFoldDB" id="A0A1I4NW53"/>
<feature type="domain" description="N-end aminoacyl transferase N-terminal" evidence="5">
    <location>
        <begin position="10"/>
        <end position="80"/>
    </location>
</feature>
<evidence type="ECO:0000313" key="7">
    <source>
        <dbReference type="EMBL" id="CAE6516292.1"/>
    </source>
</evidence>
<dbReference type="Proteomes" id="UP000601736">
    <property type="component" value="Unassembled WGS sequence"/>
</dbReference>
<dbReference type="Proteomes" id="UP000199561">
    <property type="component" value="Unassembled WGS sequence"/>
</dbReference>
<dbReference type="GO" id="GO:0008914">
    <property type="term" value="F:leucyl-tRNA--protein transferase activity"/>
    <property type="evidence" value="ECO:0007669"/>
    <property type="project" value="UniProtKB-UniRule"/>
</dbReference>
<evidence type="ECO:0000256" key="1">
    <source>
        <dbReference type="ARBA" id="ARBA00022490"/>
    </source>
</evidence>
<dbReference type="EMBL" id="CAJNAP010000052">
    <property type="protein sequence ID" value="CAE6516292.1"/>
    <property type="molecule type" value="Genomic_DNA"/>
</dbReference>
<dbReference type="InterPro" id="IPR007471">
    <property type="entry name" value="N-end_Aminoacyl_Trfase_N"/>
</dbReference>
<dbReference type="PANTHER" id="PTHR21367">
    <property type="entry name" value="ARGININE-TRNA-PROTEIN TRANSFERASE 1"/>
    <property type="match status" value="1"/>
</dbReference>
<dbReference type="NCBIfam" id="NF002346">
    <property type="entry name" value="PRK01305.2-3"/>
    <property type="match status" value="1"/>
</dbReference>
<feature type="domain" description="N-end rule aminoacyl transferase C-terminal" evidence="6">
    <location>
        <begin position="101"/>
        <end position="221"/>
    </location>
</feature>
<dbReference type="PIRSF" id="PIRSF037208">
    <property type="entry name" value="ATE_pro_prd"/>
    <property type="match status" value="1"/>
</dbReference>
<evidence type="ECO:0000256" key="3">
    <source>
        <dbReference type="ARBA" id="ARBA00023315"/>
    </source>
</evidence>
<dbReference type="RefSeq" id="WP_090667795.1">
    <property type="nucleotide sequence ID" value="NZ_CAJNAP010000052.1"/>
</dbReference>
<proteinExistence type="inferred from homology"/>
<reference evidence="7" key="2">
    <citation type="submission" date="2021-02" db="EMBL/GenBank/DDBJ databases">
        <authorList>
            <person name="Han P."/>
        </authorList>
    </citation>
    <scope>NUCLEOTIDE SEQUENCE</scope>
    <source>
        <strain evidence="7">Nitrosomonas nitrosa 18-3D</strain>
    </source>
</reference>